<proteinExistence type="predicted"/>
<evidence type="ECO:0000313" key="2">
    <source>
        <dbReference type="Proteomes" id="UP000000457"/>
    </source>
</evidence>
<name>K4F7D7_9CAUD</name>
<reference evidence="1 2" key="1">
    <citation type="journal article" date="2014" name="Virology">
        <title>Supersize me: Cronobacter sakazakii phage GAP32.</title>
        <authorList>
            <person name="Abbasifar R."/>
            <person name="Griffiths M.W."/>
            <person name="Sabour P.M."/>
            <person name="Ackermann H.-W."/>
            <person name="Vandersteegen K."/>
            <person name="Lavigne R."/>
            <person name="Noben J.-P."/>
            <person name="Villa A.A."/>
            <person name="Abbasifar A."/>
            <person name="Nash J.H.E."/>
            <person name="Kropinski A.M."/>
        </authorList>
    </citation>
    <scope>NUCLEOTIDE SEQUENCE [LARGE SCALE GENOMIC DNA]</scope>
    <source>
        <strain evidence="1">GAP-32</strain>
    </source>
</reference>
<organism evidence="1 2">
    <name type="scientific">Cronobacter phage vB_CsaM_GAP32</name>
    <dbReference type="NCBI Taxonomy" id="1141136"/>
    <lineage>
        <taxon>Viruses</taxon>
        <taxon>Duplodnaviria</taxon>
        <taxon>Heunggongvirae</taxon>
        <taxon>Uroviricota</taxon>
        <taxon>Caudoviricetes</taxon>
        <taxon>Mimasvirus</taxon>
        <taxon>Mimasvirus GAP32</taxon>
    </lineage>
</organism>
<dbReference type="Proteomes" id="UP000000457">
    <property type="component" value="Segment"/>
</dbReference>
<dbReference type="GeneID" id="13993922"/>
<dbReference type="EMBL" id="JN882285">
    <property type="protein sequence ID" value="AFC21632.1"/>
    <property type="molecule type" value="Genomic_DNA"/>
</dbReference>
<protein>
    <submittedName>
        <fullName evidence="1">Uncharacterized protein</fullName>
    </submittedName>
</protein>
<keyword evidence="2" id="KW-1185">Reference proteome</keyword>
<gene>
    <name evidence="1" type="ORF">GAP32_182</name>
</gene>
<sequence length="81" mass="9353">MINEYKKPFYSQLNNKSLGSFETNEEAHLAWQLAKRDSLTCLIKKYKDIVNPDVINGLQKRIDILTNDIDNNLITATLNKI</sequence>
<dbReference type="RefSeq" id="YP_006987287.1">
    <property type="nucleotide sequence ID" value="NC_019401.1"/>
</dbReference>
<dbReference type="KEGG" id="vg:13993922"/>
<accession>K4F7D7</accession>
<evidence type="ECO:0000313" key="1">
    <source>
        <dbReference type="EMBL" id="AFC21632.1"/>
    </source>
</evidence>